<dbReference type="Pfam" id="PF02298">
    <property type="entry name" value="Cu_bind_like"/>
    <property type="match status" value="1"/>
</dbReference>
<feature type="region of interest" description="Disordered" evidence="14">
    <location>
        <begin position="140"/>
        <end position="189"/>
    </location>
</feature>
<feature type="compositionally biased region" description="Low complexity" evidence="14">
    <location>
        <begin position="162"/>
        <end position="174"/>
    </location>
</feature>
<dbReference type="PROSITE" id="PS51485">
    <property type="entry name" value="PHYTOCYANIN"/>
    <property type="match status" value="1"/>
</dbReference>
<dbReference type="PANTHER" id="PTHR33136">
    <property type="entry name" value="RAPID ALKALINIZATION FACTOR-LIKE"/>
    <property type="match status" value="1"/>
</dbReference>
<comment type="subcellular location">
    <subcellularLocation>
        <location evidence="1">Cell membrane</location>
        <topology evidence="1">Lipid-anchor</topology>
        <topology evidence="1">GPI-anchor</topology>
    </subcellularLocation>
    <subcellularLocation>
        <location evidence="2">Secreted</location>
    </subcellularLocation>
</comment>
<name>A5BQT9_VITVI</name>
<dbReference type="InterPro" id="IPR008972">
    <property type="entry name" value="Cupredoxin"/>
</dbReference>
<sequence>MEFLKRSLLLLAIFMAFLCSSQGYVFYVGGKQGWSANPSEDYVQWAERNRFQVNDTLGESLHLCLLFVFKYEKGQNSVLVVNREDYYKCNVENPINKYTDGNTEFKLDRSGSFFFIGGNADYCQKGQRLIVVVLAVRNESQTPTPTPSVPGNPPLLSPPSESPEGSPSPASSPAGDEHSPAPAPHGSAPGLTRPVVWVLGVGFGECIDEEEEEEMMGDEVDIVRRSLAQRSRFISYGALKKNNVPCNRRGNSYYNCARSGKANPYRRGCSAITHCQRYTS</sequence>
<evidence type="ECO:0000256" key="8">
    <source>
        <dbReference type="ARBA" id="ARBA00022729"/>
    </source>
</evidence>
<evidence type="ECO:0000256" key="4">
    <source>
        <dbReference type="ARBA" id="ARBA00022475"/>
    </source>
</evidence>
<evidence type="ECO:0000256" key="2">
    <source>
        <dbReference type="ARBA" id="ARBA00004613"/>
    </source>
</evidence>
<dbReference type="GO" id="GO:0009055">
    <property type="term" value="F:electron transfer activity"/>
    <property type="evidence" value="ECO:0007669"/>
    <property type="project" value="InterPro"/>
</dbReference>
<dbReference type="AlphaFoldDB" id="A5BQT9"/>
<keyword evidence="12" id="KW-0449">Lipoprotein</keyword>
<keyword evidence="11" id="KW-0325">Glycoprotein</keyword>
<reference evidence="17" key="1">
    <citation type="journal article" date="2007" name="PLoS ONE">
        <title>The first genome sequence of an elite grapevine cultivar (Pinot noir Vitis vinifera L.): coping with a highly heterozygous genome.</title>
        <authorList>
            <person name="Velasco R."/>
            <person name="Zharkikh A."/>
            <person name="Troggio M."/>
            <person name="Cartwright D.A."/>
            <person name="Cestaro A."/>
            <person name="Pruss D."/>
            <person name="Pindo M."/>
            <person name="FitzGerald L.M."/>
            <person name="Vezzulli S."/>
            <person name="Reid J."/>
            <person name="Malacarne G."/>
            <person name="Iliev D."/>
            <person name="Coppola G."/>
            <person name="Wardell B."/>
            <person name="Micheletti D."/>
            <person name="Macalma T."/>
            <person name="Facci M."/>
            <person name="Mitchell J.T."/>
            <person name="Perazzolli M."/>
            <person name="Eldredge G."/>
            <person name="Gatto P."/>
            <person name="Oyzerski R."/>
            <person name="Moretto M."/>
            <person name="Gutin N."/>
            <person name="Stefanini M."/>
            <person name="Chen Y."/>
            <person name="Segala C."/>
            <person name="Davenport C."/>
            <person name="Dematte L."/>
            <person name="Mraz A."/>
            <person name="Battilana J."/>
            <person name="Stormo K."/>
            <person name="Costa F."/>
            <person name="Tao Q."/>
            <person name="Si-Ammour A."/>
            <person name="Harkins T."/>
            <person name="Lackey A."/>
            <person name="Perbost C."/>
            <person name="Taillon B."/>
            <person name="Stella A."/>
            <person name="Solovyev V."/>
            <person name="Fawcett J.A."/>
            <person name="Sterck L."/>
            <person name="Vandepoele K."/>
            <person name="Grando S.M."/>
            <person name="Toppo S."/>
            <person name="Moser C."/>
            <person name="Lanchbury J."/>
            <person name="Bogden R."/>
            <person name="Skolnick M."/>
            <person name="Sgaramella V."/>
            <person name="Bhatnagar S.K."/>
            <person name="Fontana P."/>
            <person name="Gutin A."/>
            <person name="Van de Peer Y."/>
            <person name="Salamini F."/>
            <person name="Viola R."/>
        </authorList>
    </citation>
    <scope>NUCLEOTIDE SEQUENCE</scope>
</reference>
<proteinExistence type="inferred from homology"/>
<accession>A5BQT9</accession>
<protein>
    <recommendedName>
        <fullName evidence="16">Phytocyanin domain-containing protein</fullName>
    </recommendedName>
</protein>
<evidence type="ECO:0000256" key="10">
    <source>
        <dbReference type="ARBA" id="ARBA00023157"/>
    </source>
</evidence>
<keyword evidence="7" id="KW-0372">Hormone</keyword>
<dbReference type="GO" id="GO:0005179">
    <property type="term" value="F:hormone activity"/>
    <property type="evidence" value="ECO:0007669"/>
    <property type="project" value="UniProtKB-KW"/>
</dbReference>
<feature type="chain" id="PRO_5002679800" description="Phytocyanin domain-containing protein" evidence="15">
    <location>
        <begin position="24"/>
        <end position="280"/>
    </location>
</feature>
<evidence type="ECO:0000256" key="7">
    <source>
        <dbReference type="ARBA" id="ARBA00022702"/>
    </source>
</evidence>
<evidence type="ECO:0000256" key="15">
    <source>
        <dbReference type="SAM" id="SignalP"/>
    </source>
</evidence>
<dbReference type="SUPFAM" id="SSF49503">
    <property type="entry name" value="Cupredoxins"/>
    <property type="match status" value="1"/>
</dbReference>
<evidence type="ECO:0000256" key="6">
    <source>
        <dbReference type="ARBA" id="ARBA00022622"/>
    </source>
</evidence>
<dbReference type="EMBL" id="AM467863">
    <property type="protein sequence ID" value="CAN79219.1"/>
    <property type="molecule type" value="Genomic_DNA"/>
</dbReference>
<keyword evidence="5" id="KW-0964">Secreted</keyword>
<dbReference type="InterPro" id="IPR008801">
    <property type="entry name" value="RALF"/>
</dbReference>
<dbReference type="FunFam" id="2.60.40.420:FF:000010">
    <property type="entry name" value="Early nodulin-like protein 1"/>
    <property type="match status" value="1"/>
</dbReference>
<evidence type="ECO:0000313" key="17">
    <source>
        <dbReference type="EMBL" id="CAN79219.1"/>
    </source>
</evidence>
<evidence type="ECO:0000256" key="5">
    <source>
        <dbReference type="ARBA" id="ARBA00022525"/>
    </source>
</evidence>
<feature type="signal peptide" evidence="15">
    <location>
        <begin position="1"/>
        <end position="23"/>
    </location>
</feature>
<evidence type="ECO:0000256" key="1">
    <source>
        <dbReference type="ARBA" id="ARBA00004609"/>
    </source>
</evidence>
<evidence type="ECO:0000256" key="11">
    <source>
        <dbReference type="ARBA" id="ARBA00023180"/>
    </source>
</evidence>
<evidence type="ECO:0000256" key="9">
    <source>
        <dbReference type="ARBA" id="ARBA00023136"/>
    </source>
</evidence>
<organism evidence="17">
    <name type="scientific">Vitis vinifera</name>
    <name type="common">Grape</name>
    <dbReference type="NCBI Taxonomy" id="29760"/>
    <lineage>
        <taxon>Eukaryota</taxon>
        <taxon>Viridiplantae</taxon>
        <taxon>Streptophyta</taxon>
        <taxon>Embryophyta</taxon>
        <taxon>Tracheophyta</taxon>
        <taxon>Spermatophyta</taxon>
        <taxon>Magnoliopsida</taxon>
        <taxon>eudicotyledons</taxon>
        <taxon>Gunneridae</taxon>
        <taxon>Pentapetalae</taxon>
        <taxon>rosids</taxon>
        <taxon>Vitales</taxon>
        <taxon>Vitaceae</taxon>
        <taxon>Viteae</taxon>
        <taxon>Vitis</taxon>
    </lineage>
</organism>
<dbReference type="PANTHER" id="PTHR33136:SF89">
    <property type="entry name" value="PROTEIN RALF-LIKE 19"/>
    <property type="match status" value="1"/>
</dbReference>
<feature type="domain" description="Phytocyanin" evidence="16">
    <location>
        <begin position="24"/>
        <end position="135"/>
    </location>
</feature>
<evidence type="ECO:0000256" key="3">
    <source>
        <dbReference type="ARBA" id="ARBA00009178"/>
    </source>
</evidence>
<comment type="similarity">
    <text evidence="13">Belongs to the early nodulin-like (ENODL) family.</text>
</comment>
<dbReference type="InterPro" id="IPR003245">
    <property type="entry name" value="Phytocyanin_dom"/>
</dbReference>
<dbReference type="Gene3D" id="2.60.40.420">
    <property type="entry name" value="Cupredoxins - blue copper proteins"/>
    <property type="match status" value="1"/>
</dbReference>
<dbReference type="GO" id="GO:0040008">
    <property type="term" value="P:regulation of growth"/>
    <property type="evidence" value="ECO:0007669"/>
    <property type="project" value="UniProtKB-ARBA"/>
</dbReference>
<dbReference type="GO" id="GO:0005886">
    <property type="term" value="C:plasma membrane"/>
    <property type="evidence" value="ECO:0007669"/>
    <property type="project" value="UniProtKB-SubCell"/>
</dbReference>
<keyword evidence="6" id="KW-0336">GPI-anchor</keyword>
<dbReference type="Pfam" id="PF05498">
    <property type="entry name" value="RALF"/>
    <property type="match status" value="1"/>
</dbReference>
<keyword evidence="9" id="KW-0472">Membrane</keyword>
<evidence type="ECO:0000259" key="16">
    <source>
        <dbReference type="PROSITE" id="PS51485"/>
    </source>
</evidence>
<keyword evidence="4" id="KW-1003">Cell membrane</keyword>
<evidence type="ECO:0000256" key="12">
    <source>
        <dbReference type="ARBA" id="ARBA00023288"/>
    </source>
</evidence>
<dbReference type="CDD" id="cd11019">
    <property type="entry name" value="OsENODL1_like"/>
    <property type="match status" value="1"/>
</dbReference>
<dbReference type="GO" id="GO:0005576">
    <property type="term" value="C:extracellular region"/>
    <property type="evidence" value="ECO:0007669"/>
    <property type="project" value="UniProtKB-SubCell"/>
</dbReference>
<evidence type="ECO:0000256" key="14">
    <source>
        <dbReference type="SAM" id="MobiDB-lite"/>
    </source>
</evidence>
<dbReference type="ExpressionAtlas" id="A5BQT9">
    <property type="expression patterns" value="baseline"/>
</dbReference>
<feature type="compositionally biased region" description="Pro residues" evidence="14">
    <location>
        <begin position="144"/>
        <end position="161"/>
    </location>
</feature>
<dbReference type="GO" id="GO:0098552">
    <property type="term" value="C:side of membrane"/>
    <property type="evidence" value="ECO:0007669"/>
    <property type="project" value="UniProtKB-KW"/>
</dbReference>
<gene>
    <name evidence="17" type="ORF">VITISV_012796</name>
</gene>
<dbReference type="InterPro" id="IPR041846">
    <property type="entry name" value="ENL_dom"/>
</dbReference>
<keyword evidence="10" id="KW-1015">Disulfide bond</keyword>
<keyword evidence="8 15" id="KW-0732">Signal</keyword>
<comment type="similarity">
    <text evidence="3">Belongs to the plant rapid alkalinization factor (RALF) family.</text>
</comment>
<evidence type="ECO:0000256" key="13">
    <source>
        <dbReference type="ARBA" id="ARBA00035011"/>
    </source>
</evidence>